<evidence type="ECO:0000256" key="1">
    <source>
        <dbReference type="SAM" id="SignalP"/>
    </source>
</evidence>
<keyword evidence="2" id="KW-1185">Reference proteome</keyword>
<evidence type="ECO:0000313" key="2">
    <source>
        <dbReference type="Proteomes" id="UP000887565"/>
    </source>
</evidence>
<accession>A0A915L0X4</accession>
<feature type="chain" id="PRO_5037869559" evidence="1">
    <location>
        <begin position="26"/>
        <end position="162"/>
    </location>
</feature>
<protein>
    <submittedName>
        <fullName evidence="3">Uncharacterized protein</fullName>
    </submittedName>
</protein>
<reference evidence="3" key="1">
    <citation type="submission" date="2022-11" db="UniProtKB">
        <authorList>
            <consortium name="WormBaseParasite"/>
        </authorList>
    </citation>
    <scope>IDENTIFICATION</scope>
</reference>
<dbReference type="AlphaFoldDB" id="A0A915L0X4"/>
<feature type="signal peptide" evidence="1">
    <location>
        <begin position="1"/>
        <end position="25"/>
    </location>
</feature>
<dbReference type="WBParaSite" id="nRc.2.0.1.t44713-RA">
    <property type="protein sequence ID" value="nRc.2.0.1.t44713-RA"/>
    <property type="gene ID" value="nRc.2.0.1.g44713"/>
</dbReference>
<organism evidence="2 3">
    <name type="scientific">Romanomermis culicivorax</name>
    <name type="common">Nematode worm</name>
    <dbReference type="NCBI Taxonomy" id="13658"/>
    <lineage>
        <taxon>Eukaryota</taxon>
        <taxon>Metazoa</taxon>
        <taxon>Ecdysozoa</taxon>
        <taxon>Nematoda</taxon>
        <taxon>Enoplea</taxon>
        <taxon>Dorylaimia</taxon>
        <taxon>Mermithida</taxon>
        <taxon>Mermithoidea</taxon>
        <taxon>Mermithidae</taxon>
        <taxon>Romanomermis</taxon>
    </lineage>
</organism>
<name>A0A915L0X4_ROMCU</name>
<sequence>MSKIDLKFNASLIFLLCCSSIVVRAKYTTPAGHLTFDDYKRTHDCEKDAAKGEEPTPAVVCETFRDCCSRRCSTKQHHWAACNATIDVHKQVHFDASTTVFTFPRALGVNSGFSIKLEACRKSHGFMLDTRHLENSRNIYFLDTSHMKDGSFLDSSFENHLF</sequence>
<evidence type="ECO:0000313" key="3">
    <source>
        <dbReference type="WBParaSite" id="nRc.2.0.1.t44713-RA"/>
    </source>
</evidence>
<dbReference type="Proteomes" id="UP000887565">
    <property type="component" value="Unplaced"/>
</dbReference>
<proteinExistence type="predicted"/>
<keyword evidence="1" id="KW-0732">Signal</keyword>